<gene>
    <name evidence="1" type="ORF">NKI81_14005</name>
</gene>
<evidence type="ECO:0000313" key="1">
    <source>
        <dbReference type="EMBL" id="MER9285066.1"/>
    </source>
</evidence>
<comment type="caution">
    <text evidence="1">The sequence shown here is derived from an EMBL/GenBank/DDBJ whole genome shotgun (WGS) entry which is preliminary data.</text>
</comment>
<keyword evidence="2" id="KW-1185">Reference proteome</keyword>
<evidence type="ECO:0000313" key="2">
    <source>
        <dbReference type="Proteomes" id="UP001480082"/>
    </source>
</evidence>
<dbReference type="Proteomes" id="UP001480082">
    <property type="component" value="Unassembled WGS sequence"/>
</dbReference>
<organism evidence="1 2">
    <name type="scientific">Mesorhizobium australicum</name>
    <dbReference type="NCBI Taxonomy" id="536018"/>
    <lineage>
        <taxon>Bacteria</taxon>
        <taxon>Pseudomonadati</taxon>
        <taxon>Pseudomonadota</taxon>
        <taxon>Alphaproteobacteria</taxon>
        <taxon>Hyphomicrobiales</taxon>
        <taxon>Phyllobacteriaceae</taxon>
        <taxon>Mesorhizobium</taxon>
    </lineage>
</organism>
<name>A0ACC6SZZ7_9HYPH</name>
<sequence length="116" mass="11982">MKALAPHEQTVVSLPAYTTLSIAVSGSGAGTIERLGNNPGDPPLGTTTVSGNMAIGPFAVPTRHTLRCSMTPFSYDTAPADFPAVTSAIERITTISQAEYDALSPADATTLYLIIG</sequence>
<reference evidence="1 2" key="1">
    <citation type="journal article" date="2024" name="Proc. Natl. Acad. Sci. U.S.A.">
        <title>The evolutionary genomics of adaptation to stress in wild rhizobium bacteria.</title>
        <authorList>
            <person name="Kehlet-Delgado H."/>
            <person name="Montoya A.P."/>
            <person name="Jensen K.T."/>
            <person name="Wendlandt C.E."/>
            <person name="Dexheimer C."/>
            <person name="Roberts M."/>
            <person name="Torres Martinez L."/>
            <person name="Friesen M.L."/>
            <person name="Griffitts J.S."/>
            <person name="Porter S.S."/>
        </authorList>
    </citation>
    <scope>NUCLEOTIDE SEQUENCE [LARGE SCALE GENOMIC DNA]</scope>
    <source>
        <strain evidence="1 2">M0468</strain>
    </source>
</reference>
<protein>
    <submittedName>
        <fullName evidence="1">Uncharacterized protein</fullName>
    </submittedName>
</protein>
<proteinExistence type="predicted"/>
<dbReference type="EMBL" id="JAMYRI010000007">
    <property type="protein sequence ID" value="MER9285066.1"/>
    <property type="molecule type" value="Genomic_DNA"/>
</dbReference>
<accession>A0ACC6SZZ7</accession>